<dbReference type="EMBL" id="KV003145">
    <property type="protein sequence ID" value="KZV37307.1"/>
    <property type="molecule type" value="Genomic_DNA"/>
</dbReference>
<accession>A0A2Z7BYI4</accession>
<keyword evidence="4" id="KW-1185">Reference proteome</keyword>
<dbReference type="Pfam" id="PF16884">
    <property type="entry name" value="ADH_N_2"/>
    <property type="match status" value="1"/>
</dbReference>
<name>A0A2Z7BYI4_9LAMI</name>
<dbReference type="SUPFAM" id="SSF51735">
    <property type="entry name" value="NAD(P)-binding Rossmann-fold domains"/>
    <property type="match status" value="1"/>
</dbReference>
<dbReference type="Proteomes" id="UP000250235">
    <property type="component" value="Unassembled WGS sequence"/>
</dbReference>
<reference evidence="3 4" key="1">
    <citation type="journal article" date="2015" name="Proc. Natl. Acad. Sci. U.S.A.">
        <title>The resurrection genome of Boea hygrometrica: A blueprint for survival of dehydration.</title>
        <authorList>
            <person name="Xiao L."/>
            <person name="Yang G."/>
            <person name="Zhang L."/>
            <person name="Yang X."/>
            <person name="Zhao S."/>
            <person name="Ji Z."/>
            <person name="Zhou Q."/>
            <person name="Hu M."/>
            <person name="Wang Y."/>
            <person name="Chen M."/>
            <person name="Xu Y."/>
            <person name="Jin H."/>
            <person name="Xiao X."/>
            <person name="Hu G."/>
            <person name="Bao F."/>
            <person name="Hu Y."/>
            <person name="Wan P."/>
            <person name="Li L."/>
            <person name="Deng X."/>
            <person name="Kuang T."/>
            <person name="Xiang C."/>
            <person name="Zhu J.K."/>
            <person name="Oliver M.J."/>
            <person name="He Y."/>
        </authorList>
    </citation>
    <scope>NUCLEOTIDE SEQUENCE [LARGE SCALE GENOMIC DNA]</scope>
    <source>
        <strain evidence="4">cv. XS01</strain>
    </source>
</reference>
<evidence type="ECO:0000256" key="1">
    <source>
        <dbReference type="ARBA" id="ARBA00023002"/>
    </source>
</evidence>
<dbReference type="Gene3D" id="3.40.50.720">
    <property type="entry name" value="NAD(P)-binding Rossmann-like Domain"/>
    <property type="match status" value="1"/>
</dbReference>
<feature type="domain" description="Enoyl reductase (ER)" evidence="2">
    <location>
        <begin position="34"/>
        <end position="343"/>
    </location>
</feature>
<dbReference type="InterPro" id="IPR011032">
    <property type="entry name" value="GroES-like_sf"/>
</dbReference>
<dbReference type="PANTHER" id="PTHR43205:SF35">
    <property type="entry name" value="ZINC-BINDING DEHYDROGENASE FAMILY PROTEIN"/>
    <property type="match status" value="1"/>
</dbReference>
<dbReference type="Gene3D" id="3.90.180.10">
    <property type="entry name" value="Medium-chain alcohol dehydrogenases, catalytic domain"/>
    <property type="match status" value="1"/>
</dbReference>
<evidence type="ECO:0000259" key="2">
    <source>
        <dbReference type="SMART" id="SM00829"/>
    </source>
</evidence>
<dbReference type="OrthoDB" id="809632at2759"/>
<dbReference type="SMR" id="A0A2Z7BYI4"/>
<proteinExistence type="predicted"/>
<sequence>MGEAVGEIVHNKQIIFKGYIDGTPKETDMELKLGSTIKLEAPKGSSLILVKNLYLSCDPYMRGRMRNFHGSYIPPFVPGSVIEGLGVSKVLDSDDPNFKPGDIVSGLTGWEEYSLIHKNDHLRKVESDSIPLSYYTGLLGMPGFTAYAGFFEVCGPKKGDYVFVSAASGAVGQLVGQFAKLNGCYVVGSAGSGQKVDLLKNKLGFDDAFNYKEEADLDAVLKRVFPQGIDIYFDNVGGSMLEAVLLNMRIHGRIGVCGMVSQHSLSDPKGTRNLFHLVIKRVRMQGFLQRDYLHLYPKFLEDVSGLYKQGKITYLEDMDQGLENGPSAFVGLFSGKNVGKKVICVAHE</sequence>
<dbReference type="InterPro" id="IPR013149">
    <property type="entry name" value="ADH-like_C"/>
</dbReference>
<protein>
    <submittedName>
        <fullName evidence="3">2-alkenal reductase (NADP(+)-dependent)-like</fullName>
    </submittedName>
</protein>
<organism evidence="3 4">
    <name type="scientific">Dorcoceras hygrometricum</name>
    <dbReference type="NCBI Taxonomy" id="472368"/>
    <lineage>
        <taxon>Eukaryota</taxon>
        <taxon>Viridiplantae</taxon>
        <taxon>Streptophyta</taxon>
        <taxon>Embryophyta</taxon>
        <taxon>Tracheophyta</taxon>
        <taxon>Spermatophyta</taxon>
        <taxon>Magnoliopsida</taxon>
        <taxon>eudicotyledons</taxon>
        <taxon>Gunneridae</taxon>
        <taxon>Pentapetalae</taxon>
        <taxon>asterids</taxon>
        <taxon>lamiids</taxon>
        <taxon>Lamiales</taxon>
        <taxon>Gesneriaceae</taxon>
        <taxon>Didymocarpoideae</taxon>
        <taxon>Trichosporeae</taxon>
        <taxon>Loxocarpinae</taxon>
        <taxon>Dorcoceras</taxon>
    </lineage>
</organism>
<gene>
    <name evidence="3" type="ORF">F511_16456</name>
</gene>
<dbReference type="InterPro" id="IPR020843">
    <property type="entry name" value="ER"/>
</dbReference>
<evidence type="ECO:0000313" key="3">
    <source>
        <dbReference type="EMBL" id="KZV37307.1"/>
    </source>
</evidence>
<dbReference type="PANTHER" id="PTHR43205">
    <property type="entry name" value="PROSTAGLANDIN REDUCTASE"/>
    <property type="match status" value="1"/>
</dbReference>
<dbReference type="InterPro" id="IPR036291">
    <property type="entry name" value="NAD(P)-bd_dom_sf"/>
</dbReference>
<dbReference type="Pfam" id="PF00107">
    <property type="entry name" value="ADH_zinc_N"/>
    <property type="match status" value="1"/>
</dbReference>
<evidence type="ECO:0000313" key="4">
    <source>
        <dbReference type="Proteomes" id="UP000250235"/>
    </source>
</evidence>
<dbReference type="AlphaFoldDB" id="A0A2Z7BYI4"/>
<dbReference type="GO" id="GO:0016628">
    <property type="term" value="F:oxidoreductase activity, acting on the CH-CH group of donors, NAD or NADP as acceptor"/>
    <property type="evidence" value="ECO:0007669"/>
    <property type="project" value="InterPro"/>
</dbReference>
<keyword evidence="1" id="KW-0560">Oxidoreductase</keyword>
<dbReference type="FunFam" id="3.40.50.720:FF:000121">
    <property type="entry name" value="Prostaglandin reductase 2"/>
    <property type="match status" value="1"/>
</dbReference>
<dbReference type="InterPro" id="IPR041694">
    <property type="entry name" value="ADH_N_2"/>
</dbReference>
<dbReference type="CDD" id="cd08295">
    <property type="entry name" value="double_bond_reductase_like"/>
    <property type="match status" value="1"/>
</dbReference>
<dbReference type="InterPro" id="IPR045010">
    <property type="entry name" value="MDR_fam"/>
</dbReference>
<dbReference type="SMART" id="SM00829">
    <property type="entry name" value="PKS_ER"/>
    <property type="match status" value="1"/>
</dbReference>
<dbReference type="SUPFAM" id="SSF50129">
    <property type="entry name" value="GroES-like"/>
    <property type="match status" value="1"/>
</dbReference>